<dbReference type="OrthoDB" id="196547at2759"/>
<feature type="compositionally biased region" description="Basic and acidic residues" evidence="1">
    <location>
        <begin position="148"/>
        <end position="170"/>
    </location>
</feature>
<name>A0A8B6BS31_MYTGA</name>
<feature type="domain" description="RGS" evidence="2">
    <location>
        <begin position="318"/>
        <end position="433"/>
    </location>
</feature>
<dbReference type="EMBL" id="UYJE01000552">
    <property type="protein sequence ID" value="VDH94145.1"/>
    <property type="molecule type" value="Genomic_DNA"/>
</dbReference>
<protein>
    <submittedName>
        <fullName evidence="3">Regulator of G-protein signalling 3</fullName>
    </submittedName>
</protein>
<evidence type="ECO:0000313" key="3">
    <source>
        <dbReference type="EMBL" id="VDH94145.1"/>
    </source>
</evidence>
<evidence type="ECO:0000313" key="4">
    <source>
        <dbReference type="Proteomes" id="UP000596742"/>
    </source>
</evidence>
<dbReference type="PROSITE" id="PS50132">
    <property type="entry name" value="RGS"/>
    <property type="match status" value="1"/>
</dbReference>
<feature type="region of interest" description="Disordered" evidence="1">
    <location>
        <begin position="146"/>
        <end position="173"/>
    </location>
</feature>
<gene>
    <name evidence="3" type="ORF">MGAL_10B032693</name>
</gene>
<sequence length="439" mass="50596">MTLYRILYCVFGNEEGVQLDEPSTPITKQWNQDLQEFVRNLSSPKLDLTNQTQSIDLKQGDEVMRLPSDLCTEMKDKCTVSCEKTKEKSTPKNWRKRIMDRKSSSGKISSFDIDEAVELSFDSTSSSSGLKDSKVTFTCDTSPETSDFDLHSDTKSIDSKQSYTKKDKESKRRRFKRMITRPLRRSHSAGCTNDIPAHALFVDSDPSQNGDTMESRAMELSLYHQRFRSDSDGKTDRELTRRVHKTCSADAAMMNSPDFMTNTSQPKSKSRNSGFKNMKRKFQNLRRRNTDTALVPKFSLPLHFTIPTYDQAFQWSKSFESLLTDNSGLELFKGFLKSEFSEENLEFWIACEEFRFCKEFNVPVLAQKIYSDYVAFQAPKEVNLDSTTRMTTVSNLENPSKQTFEVAQHKIQALMEKDSYPRFIESELYQQILESVSKV</sequence>
<organism evidence="3 4">
    <name type="scientific">Mytilus galloprovincialis</name>
    <name type="common">Mediterranean mussel</name>
    <dbReference type="NCBI Taxonomy" id="29158"/>
    <lineage>
        <taxon>Eukaryota</taxon>
        <taxon>Metazoa</taxon>
        <taxon>Spiralia</taxon>
        <taxon>Lophotrochozoa</taxon>
        <taxon>Mollusca</taxon>
        <taxon>Bivalvia</taxon>
        <taxon>Autobranchia</taxon>
        <taxon>Pteriomorphia</taxon>
        <taxon>Mytilida</taxon>
        <taxon>Mytiloidea</taxon>
        <taxon>Mytilidae</taxon>
        <taxon>Mytilinae</taxon>
        <taxon>Mytilus</taxon>
    </lineage>
</organism>
<comment type="caution">
    <text evidence="3">The sequence shown here is derived from an EMBL/GenBank/DDBJ whole genome shotgun (WGS) entry which is preliminary data.</text>
</comment>
<evidence type="ECO:0000256" key="1">
    <source>
        <dbReference type="SAM" id="MobiDB-lite"/>
    </source>
</evidence>
<dbReference type="SMART" id="SM00315">
    <property type="entry name" value="RGS"/>
    <property type="match status" value="1"/>
</dbReference>
<dbReference type="Pfam" id="PF00615">
    <property type="entry name" value="RGS"/>
    <property type="match status" value="1"/>
</dbReference>
<dbReference type="Proteomes" id="UP000596742">
    <property type="component" value="Unassembled WGS sequence"/>
</dbReference>
<reference evidence="3" key="1">
    <citation type="submission" date="2018-11" db="EMBL/GenBank/DDBJ databases">
        <authorList>
            <person name="Alioto T."/>
            <person name="Alioto T."/>
        </authorList>
    </citation>
    <scope>NUCLEOTIDE SEQUENCE</scope>
</reference>
<dbReference type="PRINTS" id="PR01301">
    <property type="entry name" value="RGSPROTEIN"/>
</dbReference>
<dbReference type="InterPro" id="IPR016137">
    <property type="entry name" value="RGS"/>
</dbReference>
<dbReference type="InterPro" id="IPR036305">
    <property type="entry name" value="RGS_sf"/>
</dbReference>
<dbReference type="PANTHER" id="PTHR10845">
    <property type="entry name" value="REGULATOR OF G PROTEIN SIGNALING"/>
    <property type="match status" value="1"/>
</dbReference>
<evidence type="ECO:0000259" key="2">
    <source>
        <dbReference type="PROSITE" id="PS50132"/>
    </source>
</evidence>
<dbReference type="Gene3D" id="1.10.167.10">
    <property type="entry name" value="Regulator of G-protein Signalling 4, domain 2"/>
    <property type="match status" value="1"/>
</dbReference>
<accession>A0A8B6BS31</accession>
<dbReference type="SUPFAM" id="SSF48097">
    <property type="entry name" value="Regulator of G-protein signaling, RGS"/>
    <property type="match status" value="1"/>
</dbReference>
<feature type="region of interest" description="Disordered" evidence="1">
    <location>
        <begin position="254"/>
        <end position="278"/>
    </location>
</feature>
<keyword evidence="4" id="KW-1185">Reference proteome</keyword>
<dbReference type="PANTHER" id="PTHR10845:SF259">
    <property type="entry name" value="RGS DOMAIN-CONTAINING PROTEIN-RELATED"/>
    <property type="match status" value="1"/>
</dbReference>
<dbReference type="AlphaFoldDB" id="A0A8B6BS31"/>
<dbReference type="FunFam" id="1.10.167.10:FF:000001">
    <property type="entry name" value="Putative regulator of g-protein signaling 12"/>
    <property type="match status" value="1"/>
</dbReference>
<proteinExistence type="predicted"/>
<feature type="compositionally biased region" description="Polar residues" evidence="1">
    <location>
        <begin position="258"/>
        <end position="275"/>
    </location>
</feature>
<dbReference type="InterPro" id="IPR044926">
    <property type="entry name" value="RGS_subdomain_2"/>
</dbReference>